<dbReference type="Proteomes" id="UP001208570">
    <property type="component" value="Unassembled WGS sequence"/>
</dbReference>
<dbReference type="Gene3D" id="2.30.42.10">
    <property type="match status" value="1"/>
</dbReference>
<dbReference type="GO" id="GO:0098609">
    <property type="term" value="P:cell-cell adhesion"/>
    <property type="evidence" value="ECO:0007669"/>
    <property type="project" value="TreeGrafter"/>
</dbReference>
<dbReference type="SMART" id="SM00228">
    <property type="entry name" value="PDZ"/>
    <property type="match status" value="1"/>
</dbReference>
<dbReference type="GO" id="GO:0019901">
    <property type="term" value="F:protein kinase binding"/>
    <property type="evidence" value="ECO:0007669"/>
    <property type="project" value="TreeGrafter"/>
</dbReference>
<proteinExistence type="predicted"/>
<dbReference type="InterPro" id="IPR050614">
    <property type="entry name" value="Synaptic_Scaffolding_LAP-MAGUK"/>
</dbReference>
<evidence type="ECO:0000256" key="3">
    <source>
        <dbReference type="SAM" id="Phobius"/>
    </source>
</evidence>
<evidence type="ECO:0000256" key="2">
    <source>
        <dbReference type="ARBA" id="ARBA00023136"/>
    </source>
</evidence>
<comment type="caution">
    <text evidence="5">The sequence shown here is derived from an EMBL/GenBank/DDBJ whole genome shotgun (WGS) entry which is preliminary data.</text>
</comment>
<keyword evidence="3" id="KW-1133">Transmembrane helix</keyword>
<protein>
    <recommendedName>
        <fullName evidence="4">PDZ domain-containing protein</fullName>
    </recommendedName>
</protein>
<comment type="subcellular location">
    <subcellularLocation>
        <location evidence="1">Membrane</location>
    </subcellularLocation>
</comment>
<dbReference type="GO" id="GO:0043113">
    <property type="term" value="P:receptor clustering"/>
    <property type="evidence" value="ECO:0007669"/>
    <property type="project" value="TreeGrafter"/>
</dbReference>
<dbReference type="GO" id="GO:0030054">
    <property type="term" value="C:cell junction"/>
    <property type="evidence" value="ECO:0007669"/>
    <property type="project" value="TreeGrafter"/>
</dbReference>
<dbReference type="SUPFAM" id="SSF50156">
    <property type="entry name" value="PDZ domain-like"/>
    <property type="match status" value="1"/>
</dbReference>
<gene>
    <name evidence="5" type="ORF">LSH36_162g08045</name>
</gene>
<dbReference type="InterPro" id="IPR036034">
    <property type="entry name" value="PDZ_sf"/>
</dbReference>
<organism evidence="5 6">
    <name type="scientific">Paralvinella palmiformis</name>
    <dbReference type="NCBI Taxonomy" id="53620"/>
    <lineage>
        <taxon>Eukaryota</taxon>
        <taxon>Metazoa</taxon>
        <taxon>Spiralia</taxon>
        <taxon>Lophotrochozoa</taxon>
        <taxon>Annelida</taxon>
        <taxon>Polychaeta</taxon>
        <taxon>Sedentaria</taxon>
        <taxon>Canalipalpata</taxon>
        <taxon>Terebellida</taxon>
        <taxon>Terebelliformia</taxon>
        <taxon>Alvinellidae</taxon>
        <taxon>Paralvinella</taxon>
    </lineage>
</organism>
<feature type="transmembrane region" description="Helical" evidence="3">
    <location>
        <begin position="108"/>
        <end position="130"/>
    </location>
</feature>
<evidence type="ECO:0000313" key="5">
    <source>
        <dbReference type="EMBL" id="KAK2158901.1"/>
    </source>
</evidence>
<evidence type="ECO:0000313" key="6">
    <source>
        <dbReference type="Proteomes" id="UP001208570"/>
    </source>
</evidence>
<accession>A0AAD9JU14</accession>
<feature type="domain" description="PDZ" evidence="4">
    <location>
        <begin position="1"/>
        <end position="86"/>
    </location>
</feature>
<keyword evidence="2 3" id="KW-0472">Membrane</keyword>
<reference evidence="5" key="1">
    <citation type="journal article" date="2023" name="Mol. Biol. Evol.">
        <title>Third-Generation Sequencing Reveals the Adaptive Role of the Epigenome in Three Deep-Sea Polychaetes.</title>
        <authorList>
            <person name="Perez M."/>
            <person name="Aroh O."/>
            <person name="Sun Y."/>
            <person name="Lan Y."/>
            <person name="Juniper S.K."/>
            <person name="Young C.R."/>
            <person name="Angers B."/>
            <person name="Qian P.Y."/>
        </authorList>
    </citation>
    <scope>NUCLEOTIDE SEQUENCE</scope>
    <source>
        <strain evidence="5">P08H-3</strain>
    </source>
</reference>
<dbReference type="PROSITE" id="PS50106">
    <property type="entry name" value="PDZ"/>
    <property type="match status" value="1"/>
</dbReference>
<evidence type="ECO:0000256" key="1">
    <source>
        <dbReference type="ARBA" id="ARBA00004370"/>
    </source>
</evidence>
<sequence length="144" mass="15863">MQKYHLGGLGFNIKGGKDAPYLEEDDGIFVTKIRPEGTAAEDGRLKEGDKIMEINGYSLLNVTHNEAVNLFRNSGNVVNLKVIPGVEDKIKAEKALREKANSSHLPKYWKSIAITVAIGALSATLIFTYLNRGKNVGSFIKSWK</sequence>
<dbReference type="PANTHER" id="PTHR23119">
    <property type="entry name" value="DISCS LARGE"/>
    <property type="match status" value="1"/>
</dbReference>
<dbReference type="GO" id="GO:0016323">
    <property type="term" value="C:basolateral plasma membrane"/>
    <property type="evidence" value="ECO:0007669"/>
    <property type="project" value="TreeGrafter"/>
</dbReference>
<dbReference type="InterPro" id="IPR001478">
    <property type="entry name" value="PDZ"/>
</dbReference>
<keyword evidence="6" id="KW-1185">Reference proteome</keyword>
<dbReference type="GO" id="GO:0097120">
    <property type="term" value="P:receptor localization to synapse"/>
    <property type="evidence" value="ECO:0007669"/>
    <property type="project" value="TreeGrafter"/>
</dbReference>
<keyword evidence="3" id="KW-0812">Transmembrane</keyword>
<dbReference type="PANTHER" id="PTHR23119:SF51">
    <property type="entry name" value="DISKS LARGE 1 TUMOR SUPPRESSOR PROTEIN"/>
    <property type="match status" value="1"/>
</dbReference>
<dbReference type="AlphaFoldDB" id="A0AAD9JU14"/>
<dbReference type="EMBL" id="JAODUP010000162">
    <property type="protein sequence ID" value="KAK2158901.1"/>
    <property type="molecule type" value="Genomic_DNA"/>
</dbReference>
<dbReference type="Pfam" id="PF00595">
    <property type="entry name" value="PDZ"/>
    <property type="match status" value="1"/>
</dbReference>
<evidence type="ECO:0000259" key="4">
    <source>
        <dbReference type="PROSITE" id="PS50106"/>
    </source>
</evidence>
<name>A0AAD9JU14_9ANNE</name>
<dbReference type="GO" id="GO:0045197">
    <property type="term" value="P:establishment or maintenance of epithelial cell apical/basal polarity"/>
    <property type="evidence" value="ECO:0007669"/>
    <property type="project" value="TreeGrafter"/>
</dbReference>